<protein>
    <submittedName>
        <fullName evidence="1">Uncharacterized protein</fullName>
    </submittedName>
</protein>
<evidence type="ECO:0000313" key="1">
    <source>
        <dbReference type="EMBL" id="PEQ08590.1"/>
    </source>
</evidence>
<proteinExistence type="predicted"/>
<dbReference type="EMBL" id="NUBY01000033">
    <property type="protein sequence ID" value="PEQ08590.1"/>
    <property type="molecule type" value="Genomic_DNA"/>
</dbReference>
<organism evidence="1 2">
    <name type="scientific">Bacillus toyonensis</name>
    <dbReference type="NCBI Taxonomy" id="155322"/>
    <lineage>
        <taxon>Bacteria</taxon>
        <taxon>Bacillati</taxon>
        <taxon>Bacillota</taxon>
        <taxon>Bacilli</taxon>
        <taxon>Bacillales</taxon>
        <taxon>Bacillaceae</taxon>
        <taxon>Bacillus</taxon>
        <taxon>Bacillus cereus group</taxon>
    </lineage>
</organism>
<sequence>MHFFIGYYSPDVLGVAPNRHHLKKIEPPQNVKMSFLLQVSTKFRFWDTIKFLVDENTRLK</sequence>
<dbReference type="Proteomes" id="UP000220841">
    <property type="component" value="Unassembled WGS sequence"/>
</dbReference>
<name>A0A2B6NT20_9BACI</name>
<dbReference type="AlphaFoldDB" id="A0A2B6NT20"/>
<accession>A0A2B6NT20</accession>
<reference evidence="1 2" key="1">
    <citation type="submission" date="2017-09" db="EMBL/GenBank/DDBJ databases">
        <title>Large-scale bioinformatics analysis of Bacillus genomes uncovers conserved roles of natural products in bacterial physiology.</title>
        <authorList>
            <consortium name="Agbiome Team Llc"/>
            <person name="Bleich R.M."/>
            <person name="Grubbs K.J."/>
            <person name="Santa Maria K.C."/>
            <person name="Allen S.E."/>
            <person name="Farag S."/>
            <person name="Shank E.A."/>
            <person name="Bowers A."/>
        </authorList>
    </citation>
    <scope>NUCLEOTIDE SEQUENCE [LARGE SCALE GENOMIC DNA]</scope>
    <source>
        <strain evidence="1 2">AFS021349</strain>
    </source>
</reference>
<evidence type="ECO:0000313" key="2">
    <source>
        <dbReference type="Proteomes" id="UP000220841"/>
    </source>
</evidence>
<gene>
    <name evidence="1" type="ORF">CN585_08715</name>
</gene>
<comment type="caution">
    <text evidence="1">The sequence shown here is derived from an EMBL/GenBank/DDBJ whole genome shotgun (WGS) entry which is preliminary data.</text>
</comment>